<evidence type="ECO:0000313" key="3">
    <source>
        <dbReference type="Proteomes" id="UP000317171"/>
    </source>
</evidence>
<accession>A0A517RFB8</accession>
<dbReference type="SUPFAM" id="SSF52402">
    <property type="entry name" value="Adenine nucleotide alpha hydrolases-like"/>
    <property type="match status" value="1"/>
</dbReference>
<dbReference type="Proteomes" id="UP000317171">
    <property type="component" value="Chromosome"/>
</dbReference>
<dbReference type="OrthoDB" id="9774475at2"/>
<dbReference type="AlphaFoldDB" id="A0A517RFB8"/>
<dbReference type="KEGG" id="gaz:Pan241w_26350"/>
<gene>
    <name evidence="2" type="ORF">Pan241w_26350</name>
</gene>
<dbReference type="InterPro" id="IPR002500">
    <property type="entry name" value="PAPS_reduct_dom"/>
</dbReference>
<protein>
    <recommendedName>
        <fullName evidence="1">Phosphoadenosine phosphosulphate reductase domain-containing protein</fullName>
    </recommendedName>
</protein>
<evidence type="ECO:0000259" key="1">
    <source>
        <dbReference type="Pfam" id="PF01507"/>
    </source>
</evidence>
<sequence length="266" mass="31233">MSQARHILALSGGKDSTALAIYLRDRIPEMEYVFCDTKKELPEIYEYLDRIEAFLGKKIKRLCDDRGFDHWLEVFGGFLPSSQMRWCTKILKIKPFEDYIGDDEVKMYVGIRADENRQAYVSTKPNITPVLPFKDDGLVRDDIFRILKESGVGLPKYYSWRTRSGCYFCFFQRKQEWAGLLKNHPDLFEKSIEYEKVDKEGNGYTWGQNESLVQLSDPDRIKEIEERHHISLNKIQQNNSKRPLHEILEEINDDDSDDTPCSFCHI</sequence>
<organism evidence="2 3">
    <name type="scientific">Gimesia alba</name>
    <dbReference type="NCBI Taxonomy" id="2527973"/>
    <lineage>
        <taxon>Bacteria</taxon>
        <taxon>Pseudomonadati</taxon>
        <taxon>Planctomycetota</taxon>
        <taxon>Planctomycetia</taxon>
        <taxon>Planctomycetales</taxon>
        <taxon>Planctomycetaceae</taxon>
        <taxon>Gimesia</taxon>
    </lineage>
</organism>
<keyword evidence="3" id="KW-1185">Reference proteome</keyword>
<reference evidence="2 3" key="1">
    <citation type="submission" date="2019-02" db="EMBL/GenBank/DDBJ databases">
        <title>Deep-cultivation of Planctomycetes and their phenomic and genomic characterization uncovers novel biology.</title>
        <authorList>
            <person name="Wiegand S."/>
            <person name="Jogler M."/>
            <person name="Boedeker C."/>
            <person name="Pinto D."/>
            <person name="Vollmers J."/>
            <person name="Rivas-Marin E."/>
            <person name="Kohn T."/>
            <person name="Peeters S.H."/>
            <person name="Heuer A."/>
            <person name="Rast P."/>
            <person name="Oberbeckmann S."/>
            <person name="Bunk B."/>
            <person name="Jeske O."/>
            <person name="Meyerdierks A."/>
            <person name="Storesund J.E."/>
            <person name="Kallscheuer N."/>
            <person name="Luecker S."/>
            <person name="Lage O.M."/>
            <person name="Pohl T."/>
            <person name="Merkel B.J."/>
            <person name="Hornburger P."/>
            <person name="Mueller R.-W."/>
            <person name="Bruemmer F."/>
            <person name="Labrenz M."/>
            <person name="Spormann A.M."/>
            <person name="Op den Camp H."/>
            <person name="Overmann J."/>
            <person name="Amann R."/>
            <person name="Jetten M.S.M."/>
            <person name="Mascher T."/>
            <person name="Medema M.H."/>
            <person name="Devos D.P."/>
            <person name="Kaster A.-K."/>
            <person name="Ovreas L."/>
            <person name="Rohde M."/>
            <person name="Galperin M.Y."/>
            <person name="Jogler C."/>
        </authorList>
    </citation>
    <scope>NUCLEOTIDE SEQUENCE [LARGE SCALE GENOMIC DNA]</scope>
    <source>
        <strain evidence="2 3">Pan241w</strain>
    </source>
</reference>
<feature type="domain" description="Phosphoadenosine phosphosulphate reductase" evidence="1">
    <location>
        <begin position="6"/>
        <end position="118"/>
    </location>
</feature>
<dbReference type="InterPro" id="IPR050128">
    <property type="entry name" value="Sulfate_adenylyltrnsfr_sub2"/>
</dbReference>
<dbReference type="PANTHER" id="PTHR43196">
    <property type="entry name" value="SULFATE ADENYLYLTRANSFERASE SUBUNIT 2"/>
    <property type="match status" value="1"/>
</dbReference>
<dbReference type="InterPro" id="IPR014729">
    <property type="entry name" value="Rossmann-like_a/b/a_fold"/>
</dbReference>
<proteinExistence type="predicted"/>
<dbReference type="Gene3D" id="3.40.50.620">
    <property type="entry name" value="HUPs"/>
    <property type="match status" value="1"/>
</dbReference>
<dbReference type="EMBL" id="CP036269">
    <property type="protein sequence ID" value="QDT42550.1"/>
    <property type="molecule type" value="Genomic_DNA"/>
</dbReference>
<name>A0A517RFB8_9PLAN</name>
<dbReference type="PANTHER" id="PTHR43196:SF2">
    <property type="entry name" value="PHOSPHOADENOSINE PHOSPHOSULFATE REDUCTASE"/>
    <property type="match status" value="1"/>
</dbReference>
<dbReference type="Pfam" id="PF01507">
    <property type="entry name" value="PAPS_reduct"/>
    <property type="match status" value="1"/>
</dbReference>
<evidence type="ECO:0000313" key="2">
    <source>
        <dbReference type="EMBL" id="QDT42550.1"/>
    </source>
</evidence>
<dbReference type="GO" id="GO:0003824">
    <property type="term" value="F:catalytic activity"/>
    <property type="evidence" value="ECO:0007669"/>
    <property type="project" value="InterPro"/>
</dbReference>
<dbReference type="RefSeq" id="WP_145215980.1">
    <property type="nucleotide sequence ID" value="NZ_CP036269.1"/>
</dbReference>